<dbReference type="InterPro" id="IPR013783">
    <property type="entry name" value="Ig-like_fold"/>
</dbReference>
<accession>A0A5B0E2S7</accession>
<dbReference type="EMBL" id="VTWH01000001">
    <property type="protein sequence ID" value="KAA0972251.1"/>
    <property type="molecule type" value="Genomic_DNA"/>
</dbReference>
<comment type="caution">
    <text evidence="1">The sequence shown here is derived from an EMBL/GenBank/DDBJ whole genome shotgun (WGS) entry which is preliminary data.</text>
</comment>
<dbReference type="Proteomes" id="UP000324738">
    <property type="component" value="Unassembled WGS sequence"/>
</dbReference>
<gene>
    <name evidence="1" type="ORF">FPY71_03865</name>
</gene>
<proteinExistence type="predicted"/>
<evidence type="ECO:0000313" key="2">
    <source>
        <dbReference type="Proteomes" id="UP000324738"/>
    </source>
</evidence>
<keyword evidence="2" id="KW-1185">Reference proteome</keyword>
<dbReference type="Gene3D" id="3.20.20.80">
    <property type="entry name" value="Glycosidases"/>
    <property type="match status" value="1"/>
</dbReference>
<dbReference type="RefSeq" id="WP_149297787.1">
    <property type="nucleotide sequence ID" value="NZ_VTWH01000001.1"/>
</dbReference>
<evidence type="ECO:0000313" key="1">
    <source>
        <dbReference type="EMBL" id="KAA0972251.1"/>
    </source>
</evidence>
<dbReference type="OrthoDB" id="8256393at2"/>
<sequence>MAIASEFSAPALTIEDDKIRASERAASTAVTVAHEAAVAGMVLLLYRDGTFVKRVTIAEGETSTATTLSGAGWGADGVHIFTALLAMAADETDVSPPSAGFSVLVDSLAPERPTMWSVAGDDKVNAAELAAGATFDVDHEAAEAGAKLRIFRDGTLVKTVDLDAAATRSTVTLEAQELGADGSYLYTVQMVDAAGNEGAISRARTVTVAAQLPDAVVVETYALDDKVNAKEAASSTRVVVSHQEAMANSLLELRRDGEVVKTFTLRKGATSTTMTLLAADWGAEGEHEFEVRMVDGAGNAGAWSEARTVLVDKTAPNALSVVSIAEDGQVGAAEWAAGSVVSLSHDAAPDGAQIEVYLNGRFLRFVAVEAGETATAFNLTSADWQADGIHRFKARLVDSAGNAGVWTDEVRVTVDTQGPPAPIVAVISGNDAVNAAEKAANTALSIRHEAAKLGAKLEIYRDGALLHTVQLADRATSTSVNLTGNDWGDDGVRVFTVRMVDSAGNVGEFSAARDVIVDAGVPEKVTLSAISTDNRINALEKAAQTAITITHEEAAAGSRLEIQRDGGTIAFVDVAEGAESTSISLTGVQWGMDGARAFKVRMIDGAGNVGQWSDVASVLVDTRAPTAVTLSAISGNDGVNASEREGNIEVAIRHEAASEGSYLELYRNDQFWKSLAVATGSVSNAITLVAEDWGVDGNYEVKARLVDGAGNEGAWSRPRTVSVDSIAPDAVTLSSVAGDNKVNAAEKFATSVLTVTHEAASIGSVLKVFRDGVLLKTISPVSGATTTDISLRGTDWGQDGERKFTAQLIDGAGNESVLSGERIVLVDSVNLTQMLTDAKNTAGGGVDIDVLNIMLMDYWGPAGSEEASQPDMGRYAIDVALKALEILDSVGYTDTKLGLYVKPGINQYGQTFTLQDAAQLYEFAKDNPDIAYVGLNSLAKDRQGTLGEATQQGSGLTQTDWQFSGIFGNV</sequence>
<name>A0A5B0E2S7_9HYPH</name>
<dbReference type="Gene3D" id="2.60.40.10">
    <property type="entry name" value="Immunoglobulins"/>
    <property type="match status" value="6"/>
</dbReference>
<reference evidence="1 2" key="1">
    <citation type="submission" date="2019-08" db="EMBL/GenBank/DDBJ databases">
        <title>Aureimonas fodiniaquatilis sp. nov., isolated from a coal mine wastewater.</title>
        <authorList>
            <person name="Kim W."/>
        </authorList>
    </citation>
    <scope>NUCLEOTIDE SEQUENCE [LARGE SCALE GENOMIC DNA]</scope>
    <source>
        <strain evidence="1 2">CAU 1482</strain>
    </source>
</reference>
<dbReference type="AlphaFoldDB" id="A0A5B0E2S7"/>
<protein>
    <submittedName>
        <fullName evidence="1">Uncharacterized protein</fullName>
    </submittedName>
</protein>
<dbReference type="NCBIfam" id="NF033510">
    <property type="entry name" value="Ca_tandemer"/>
    <property type="match status" value="1"/>
</dbReference>
<organism evidence="1 2">
    <name type="scientific">Aureimonas fodinaquatilis</name>
    <dbReference type="NCBI Taxonomy" id="2565783"/>
    <lineage>
        <taxon>Bacteria</taxon>
        <taxon>Pseudomonadati</taxon>
        <taxon>Pseudomonadota</taxon>
        <taxon>Alphaproteobacteria</taxon>
        <taxon>Hyphomicrobiales</taxon>
        <taxon>Aurantimonadaceae</taxon>
        <taxon>Aureimonas</taxon>
    </lineage>
</organism>